<dbReference type="Gene3D" id="3.40.960.10">
    <property type="entry name" value="VSR Endonuclease"/>
    <property type="match status" value="1"/>
</dbReference>
<name>A0A1X1BRB2_9GAMM</name>
<feature type="transmembrane region" description="Helical" evidence="1">
    <location>
        <begin position="35"/>
        <end position="63"/>
    </location>
</feature>
<gene>
    <name evidence="3" type="ORF">HA41_18880</name>
</gene>
<dbReference type="Proteomes" id="UP000193933">
    <property type="component" value="Unassembled WGS sequence"/>
</dbReference>
<dbReference type="InterPro" id="IPR011335">
    <property type="entry name" value="Restrct_endonuc-II-like"/>
</dbReference>
<evidence type="ECO:0000259" key="2">
    <source>
        <dbReference type="Pfam" id="PF18741"/>
    </source>
</evidence>
<organism evidence="3 4">
    <name type="scientific">Pantoea conspicua</name>
    <dbReference type="NCBI Taxonomy" id="472705"/>
    <lineage>
        <taxon>Bacteria</taxon>
        <taxon>Pseudomonadati</taxon>
        <taxon>Pseudomonadota</taxon>
        <taxon>Gammaproteobacteria</taxon>
        <taxon>Enterobacterales</taxon>
        <taxon>Erwiniaceae</taxon>
        <taxon>Pantoea</taxon>
    </lineage>
</organism>
<evidence type="ECO:0000313" key="3">
    <source>
        <dbReference type="EMBL" id="ORM50610.1"/>
    </source>
</evidence>
<proteinExistence type="predicted"/>
<keyword evidence="4" id="KW-1185">Reference proteome</keyword>
<keyword evidence="1" id="KW-0812">Transmembrane</keyword>
<keyword evidence="1" id="KW-1133">Transmembrane helix</keyword>
<dbReference type="EMBL" id="MLFN01000098">
    <property type="protein sequence ID" value="ORM50610.1"/>
    <property type="molecule type" value="Genomic_DNA"/>
</dbReference>
<dbReference type="Pfam" id="PF18741">
    <property type="entry name" value="MTES_1575"/>
    <property type="match status" value="1"/>
</dbReference>
<dbReference type="OrthoDB" id="9757917at2"/>
<keyword evidence="1" id="KW-0472">Membrane</keyword>
<comment type="caution">
    <text evidence="3">The sequence shown here is derived from an EMBL/GenBank/DDBJ whole genome shotgun (WGS) entry which is preliminary data.</text>
</comment>
<evidence type="ECO:0000256" key="1">
    <source>
        <dbReference type="SAM" id="Phobius"/>
    </source>
</evidence>
<sequence>MSNANYDIFNNNQTYIKKYEFIVSKKFDRDFWVRISWLVVLLPVCFAFPLLLFAVFFVIVGLWEHFTKDSVDKNNAKEIIVQTEIQQLSWLNATPEDDWYDLFMAECESPAEEQFLAAMIRELNLKPSAGKLVCSLLTLEMQVRSPPYRFDFLVNGRQVVEIDGAAWHSSPEQVERDRIRDKISVERGYKVLRIPAKVVFRTPNEAVRRVKSTLAETPFYTKIDFAKVKEPENSPARILSPLGFLGAVTVALGDLNEKASRMYKEAEEKEKAAKLEASNKVDSMLNQKIVSTNSQSVPVMDEELRSLFEECSKLFDDTKSDEKREKEF</sequence>
<reference evidence="3 4" key="1">
    <citation type="journal article" date="2017" name="Antonie Van Leeuwenhoek">
        <title>Phylogenomic resolution of the bacterial genus Pantoea and its relationship with Erwinia and Tatumella.</title>
        <authorList>
            <person name="Palmer M."/>
            <person name="Steenkamp E.T."/>
            <person name="Coetzee M.P."/>
            <person name="Chan W.Y."/>
            <person name="van Zyl E."/>
            <person name="De Maayer P."/>
            <person name="Coutinho T.A."/>
            <person name="Blom J."/>
            <person name="Smits T.H."/>
            <person name="Duffy B."/>
            <person name="Venter S.N."/>
        </authorList>
    </citation>
    <scope>NUCLEOTIDE SEQUENCE [LARGE SCALE GENOMIC DNA]</scope>
    <source>
        <strain evidence="3 4">LMG 24534</strain>
    </source>
</reference>
<feature type="domain" description="Restriction endonuclease type II-like" evidence="2">
    <location>
        <begin position="138"/>
        <end position="214"/>
    </location>
</feature>
<protein>
    <recommendedName>
        <fullName evidence="2">Restriction endonuclease type II-like domain-containing protein</fullName>
    </recommendedName>
</protein>
<dbReference type="SUPFAM" id="SSF52980">
    <property type="entry name" value="Restriction endonuclease-like"/>
    <property type="match status" value="1"/>
</dbReference>
<dbReference type="AlphaFoldDB" id="A0A1X1BRB2"/>
<dbReference type="RefSeq" id="WP_094122100.1">
    <property type="nucleotide sequence ID" value="NZ_MLFN01000098.1"/>
</dbReference>
<evidence type="ECO:0000313" key="4">
    <source>
        <dbReference type="Proteomes" id="UP000193933"/>
    </source>
</evidence>
<accession>A0A1X1BRB2</accession>
<dbReference type="InterPro" id="IPR049468">
    <property type="entry name" value="Restrct_endonuc-II-like_dom"/>
</dbReference>